<keyword evidence="3" id="KW-1185">Reference proteome</keyword>
<dbReference type="Gene3D" id="2.130.10.10">
    <property type="entry name" value="YVTN repeat-like/Quinoprotein amine dehydrogenase"/>
    <property type="match status" value="1"/>
</dbReference>
<evidence type="ECO:0000313" key="3">
    <source>
        <dbReference type="Proteomes" id="UP000538666"/>
    </source>
</evidence>
<dbReference type="InterPro" id="IPR015943">
    <property type="entry name" value="WD40/YVTN_repeat-like_dom_sf"/>
</dbReference>
<comment type="caution">
    <text evidence="2">The sequence shown here is derived from an EMBL/GenBank/DDBJ whole genome shotgun (WGS) entry which is preliminary data.</text>
</comment>
<dbReference type="PANTHER" id="PTHR47199">
    <property type="entry name" value="PHOTOSYSTEM II STABILITY/ASSEMBLY FACTOR HCF136, CHLOROPLASTIC"/>
    <property type="match status" value="1"/>
</dbReference>
<dbReference type="PANTHER" id="PTHR47199:SF2">
    <property type="entry name" value="PHOTOSYSTEM II STABILITY_ASSEMBLY FACTOR HCF136, CHLOROPLASTIC"/>
    <property type="match status" value="1"/>
</dbReference>
<dbReference type="Proteomes" id="UP000538666">
    <property type="component" value="Unassembled WGS sequence"/>
</dbReference>
<sequence length="392" mass="41519">MKRRLGMAVVALLAALVAGNAEGQDVTSGPWVMQSSGSSAGLRGIHAVGGGVAWASGSDGTVLRTEDSGFVWQSCAMPPGAEKLDFRGIWAWDADTAIVMSSGPGDLSRLYKTTDGCSHWTLLYTNPDKDGFWDSISFEESDGQYGTMLGDPVGGAFTVLRTTDGGSHWTRVKSTSSPGLAADASKIGAFAASNSALVFAAQVLNSVDNENFIYWFAAGGTTGAFIFRGQSECDPQTYHKDPEHCSVRWKVTPDRVPLSSGKSSSGAFSIAVLDGDETIHHAVVVGGDYNDPTERSGTAAYWDEAGRRWIAATTPPGGYRSAVQILPNSGTVEDYSHLVWISAGPNGSDISYDGGKTWSPLDNGNWNALSLPWIVGPKGRIAKLDEGRLKRP</sequence>
<evidence type="ECO:0008006" key="4">
    <source>
        <dbReference type="Google" id="ProtNLM"/>
    </source>
</evidence>
<dbReference type="AlphaFoldDB" id="A0A841JV78"/>
<dbReference type="RefSeq" id="WP_231581104.1">
    <property type="nucleotide sequence ID" value="NZ_JACHEK010000001.1"/>
</dbReference>
<dbReference type="SUPFAM" id="SSF110296">
    <property type="entry name" value="Oligoxyloglucan reducing end-specific cellobiohydrolase"/>
    <property type="match status" value="1"/>
</dbReference>
<accession>A0A841JV78</accession>
<keyword evidence="1" id="KW-0732">Signal</keyword>
<feature type="signal peptide" evidence="1">
    <location>
        <begin position="1"/>
        <end position="23"/>
    </location>
</feature>
<reference evidence="2 3" key="1">
    <citation type="submission" date="2020-08" db="EMBL/GenBank/DDBJ databases">
        <title>Genomic Encyclopedia of Type Strains, Phase IV (KMG-IV): sequencing the most valuable type-strain genomes for metagenomic binning, comparative biology and taxonomic classification.</title>
        <authorList>
            <person name="Goeker M."/>
        </authorList>
    </citation>
    <scope>NUCLEOTIDE SEQUENCE [LARGE SCALE GENOMIC DNA]</scope>
    <source>
        <strain evidence="2 3">DSM 103733</strain>
    </source>
</reference>
<name>A0A841JV78_9BACT</name>
<organism evidence="2 3">
    <name type="scientific">Silvibacterium bohemicum</name>
    <dbReference type="NCBI Taxonomy" id="1577686"/>
    <lineage>
        <taxon>Bacteria</taxon>
        <taxon>Pseudomonadati</taxon>
        <taxon>Acidobacteriota</taxon>
        <taxon>Terriglobia</taxon>
        <taxon>Terriglobales</taxon>
        <taxon>Acidobacteriaceae</taxon>
        <taxon>Silvibacterium</taxon>
    </lineage>
</organism>
<proteinExistence type="predicted"/>
<evidence type="ECO:0000256" key="1">
    <source>
        <dbReference type="SAM" id="SignalP"/>
    </source>
</evidence>
<feature type="chain" id="PRO_5032683293" description="Photosynthesis system II assembly factor Ycf48/Hcf136-like domain-containing protein" evidence="1">
    <location>
        <begin position="24"/>
        <end position="392"/>
    </location>
</feature>
<dbReference type="EMBL" id="JACHEK010000001">
    <property type="protein sequence ID" value="MBB6142338.1"/>
    <property type="molecule type" value="Genomic_DNA"/>
</dbReference>
<protein>
    <recommendedName>
        <fullName evidence="4">Photosynthesis system II assembly factor Ycf48/Hcf136-like domain-containing protein</fullName>
    </recommendedName>
</protein>
<evidence type="ECO:0000313" key="2">
    <source>
        <dbReference type="EMBL" id="MBB6142338.1"/>
    </source>
</evidence>
<gene>
    <name evidence="2" type="ORF">HNQ77_000276</name>
</gene>